<comment type="caution">
    <text evidence="7">The sequence shown here is derived from an EMBL/GenBank/DDBJ whole genome shotgun (WGS) entry which is preliminary data.</text>
</comment>
<dbReference type="CDD" id="cd00777">
    <property type="entry name" value="AspRS_core"/>
    <property type="match status" value="1"/>
</dbReference>
<dbReference type="SUPFAM" id="SSF55826">
    <property type="entry name" value="YbaK/ProRS associated domain"/>
    <property type="match status" value="1"/>
</dbReference>
<evidence type="ECO:0000313" key="8">
    <source>
        <dbReference type="Proteomes" id="UP000754563"/>
    </source>
</evidence>
<reference evidence="7" key="1">
    <citation type="submission" date="2020-04" db="EMBL/GenBank/DDBJ databases">
        <authorList>
            <person name="Zhang T."/>
        </authorList>
    </citation>
    <scope>NUCLEOTIDE SEQUENCE</scope>
    <source>
        <strain evidence="7">HKST-UBA11</strain>
    </source>
</reference>
<evidence type="ECO:0000256" key="3">
    <source>
        <dbReference type="ARBA" id="ARBA00022840"/>
    </source>
</evidence>
<keyword evidence="5" id="KW-0030">Aminoacyl-tRNA synthetase</keyword>
<evidence type="ECO:0000313" key="7">
    <source>
        <dbReference type="EMBL" id="MCA9385494.1"/>
    </source>
</evidence>
<dbReference type="PROSITE" id="PS50862">
    <property type="entry name" value="AA_TRNA_LIGASE_II"/>
    <property type="match status" value="1"/>
</dbReference>
<dbReference type="InterPro" id="IPR004365">
    <property type="entry name" value="NA-bd_OB_tRNA"/>
</dbReference>
<dbReference type="Gene3D" id="3.30.930.10">
    <property type="entry name" value="Bira Bifunctional Protein, Domain 2"/>
    <property type="match status" value="1"/>
</dbReference>
<evidence type="ECO:0000256" key="5">
    <source>
        <dbReference type="ARBA" id="ARBA00023146"/>
    </source>
</evidence>
<dbReference type="InterPro" id="IPR012340">
    <property type="entry name" value="NA-bd_OB-fold"/>
</dbReference>
<dbReference type="GO" id="GO:0002161">
    <property type="term" value="F:aminoacyl-tRNA deacylase activity"/>
    <property type="evidence" value="ECO:0007669"/>
    <property type="project" value="InterPro"/>
</dbReference>
<dbReference type="PANTHER" id="PTHR22594:SF5">
    <property type="entry name" value="ASPARTATE--TRNA LIGASE, MITOCHONDRIAL"/>
    <property type="match status" value="1"/>
</dbReference>
<protein>
    <submittedName>
        <fullName evidence="7">Aspartate--tRNA ligase</fullName>
    </submittedName>
</protein>
<dbReference type="PRINTS" id="PR01042">
    <property type="entry name" value="TRNASYNTHASP"/>
</dbReference>
<dbReference type="Pfam" id="PF04073">
    <property type="entry name" value="tRNA_edit"/>
    <property type="match status" value="1"/>
</dbReference>
<dbReference type="CDD" id="cd04317">
    <property type="entry name" value="EcAspRS_like_N"/>
    <property type="match status" value="1"/>
</dbReference>
<dbReference type="GO" id="GO:0005524">
    <property type="term" value="F:ATP binding"/>
    <property type="evidence" value="ECO:0007669"/>
    <property type="project" value="UniProtKB-KW"/>
</dbReference>
<keyword evidence="3" id="KW-0067">ATP-binding</keyword>
<dbReference type="GO" id="GO:0006422">
    <property type="term" value="P:aspartyl-tRNA aminoacylation"/>
    <property type="evidence" value="ECO:0007669"/>
    <property type="project" value="TreeGrafter"/>
</dbReference>
<dbReference type="AlphaFoldDB" id="A0A955RK43"/>
<dbReference type="Pfam" id="PF01336">
    <property type="entry name" value="tRNA_anti-codon"/>
    <property type="match status" value="1"/>
</dbReference>
<dbReference type="InterPro" id="IPR006195">
    <property type="entry name" value="aa-tRNA-synth_II"/>
</dbReference>
<organism evidence="7 8">
    <name type="scientific">Candidatus Dojkabacteria bacterium</name>
    <dbReference type="NCBI Taxonomy" id="2099670"/>
    <lineage>
        <taxon>Bacteria</taxon>
        <taxon>Candidatus Dojkabacteria</taxon>
    </lineage>
</organism>
<dbReference type="InterPro" id="IPR004364">
    <property type="entry name" value="Aa-tRNA-synt_II"/>
</dbReference>
<evidence type="ECO:0000259" key="6">
    <source>
        <dbReference type="PROSITE" id="PS50862"/>
    </source>
</evidence>
<dbReference type="InterPro" id="IPR007214">
    <property type="entry name" value="YbaK/aa-tRNA-synth-assoc-dom"/>
</dbReference>
<dbReference type="Gene3D" id="3.90.960.10">
    <property type="entry name" value="YbaK/aminoacyl-tRNA synthetase-associated domain"/>
    <property type="match status" value="1"/>
</dbReference>
<keyword evidence="2" id="KW-0547">Nucleotide-binding</keyword>
<proteinExistence type="predicted"/>
<dbReference type="InterPro" id="IPR036754">
    <property type="entry name" value="YbaK/aa-tRNA-synt-asso_dom_sf"/>
</dbReference>
<feature type="domain" description="Aminoacyl-transfer RNA synthetases class-II family profile" evidence="6">
    <location>
        <begin position="133"/>
        <end position="433"/>
    </location>
</feature>
<sequence length="631" mass="71484">MKRTLITETPKLVGEKVTLKGWVDSSRGHGKITFMDLRDKTGIVQCVYAGKMKDVTVESVLEIQGVIQARPENMVNKEMETGTVEIEIESFKVLNKSEPIPIPVQGDGYDVNEEMRLKYRYVDMRRERMAKNMRLRSKFAQSIRNALYEQDFIEVETPLLTQATMEGARDFVVPSRMYPGKFYSLPQSPQQYKQILMSGGIDRYFQLARCLRDENLRADRGFEFTQVDLEVSYTTRDEIMELLETVIKKAVKEVGGKLQKENFPVYTYDQAIKEFGEDKFDLRSEEEKKDGTLAFAWVVDFPFFKEVDIDDAAEVRDGKSGWTFTHNPFSMPKEEHLEWHMEKKNIGKILTTQYDLVCNGWEAGGGSIRAHRPEILRKTYEIMGYGEKEIEANIGHMLRAFELGTPPHGGIAFGFDRLVAILAGETSIKEVIPFPMTYKGNTAVMEAPTEISKEQLQELGLIVEGSEEAAPEKVVGERLRDKVLALLEKSGKEYDHAVHEPTPTSEDSAATRGTRMEEGIKALILKGKKSGENYQFNVPAHAKVDMKKVKAVVGEACEFEKPEVIEKKYKVIIGGVPPFGSIMNLPTYFEKTILDEERAAFNCGVQTESVIMNSKDLVDIVKPELVDVLKA</sequence>
<accession>A0A955RK43</accession>
<keyword evidence="4" id="KW-0648">Protein biosynthesis</keyword>
<dbReference type="InterPro" id="IPR047089">
    <property type="entry name" value="Asp-tRNA-ligase_1_N"/>
</dbReference>
<dbReference type="EMBL" id="JAGQLH010000023">
    <property type="protein sequence ID" value="MCA9385494.1"/>
    <property type="molecule type" value="Genomic_DNA"/>
</dbReference>
<name>A0A955RK43_9BACT</name>
<dbReference type="Gene3D" id="2.40.50.140">
    <property type="entry name" value="Nucleic acid-binding proteins"/>
    <property type="match status" value="1"/>
</dbReference>
<evidence type="ECO:0000256" key="4">
    <source>
        <dbReference type="ARBA" id="ARBA00022917"/>
    </source>
</evidence>
<reference evidence="7" key="2">
    <citation type="journal article" date="2021" name="Microbiome">
        <title>Successional dynamics and alternative stable states in a saline activated sludge microbial community over 9 years.</title>
        <authorList>
            <person name="Wang Y."/>
            <person name="Ye J."/>
            <person name="Ju F."/>
            <person name="Liu L."/>
            <person name="Boyd J.A."/>
            <person name="Deng Y."/>
            <person name="Parks D.H."/>
            <person name="Jiang X."/>
            <person name="Yin X."/>
            <person name="Woodcroft B.J."/>
            <person name="Tyson G.W."/>
            <person name="Hugenholtz P."/>
            <person name="Polz M.F."/>
            <person name="Zhang T."/>
        </authorList>
    </citation>
    <scope>NUCLEOTIDE SEQUENCE</scope>
    <source>
        <strain evidence="7">HKST-UBA11</strain>
    </source>
</reference>
<dbReference type="PANTHER" id="PTHR22594">
    <property type="entry name" value="ASPARTYL/LYSYL-TRNA SYNTHETASE"/>
    <property type="match status" value="1"/>
</dbReference>
<keyword evidence="1 7" id="KW-0436">Ligase</keyword>
<evidence type="ECO:0000256" key="2">
    <source>
        <dbReference type="ARBA" id="ARBA00022741"/>
    </source>
</evidence>
<dbReference type="InterPro" id="IPR047090">
    <property type="entry name" value="AspRS_core"/>
</dbReference>
<gene>
    <name evidence="7" type="ORF">KC717_02505</name>
</gene>
<dbReference type="InterPro" id="IPR045864">
    <property type="entry name" value="aa-tRNA-synth_II/BPL/LPL"/>
</dbReference>
<dbReference type="GO" id="GO:0004815">
    <property type="term" value="F:aspartate-tRNA ligase activity"/>
    <property type="evidence" value="ECO:0007669"/>
    <property type="project" value="TreeGrafter"/>
</dbReference>
<evidence type="ECO:0000256" key="1">
    <source>
        <dbReference type="ARBA" id="ARBA00022598"/>
    </source>
</evidence>
<dbReference type="SUPFAM" id="SSF50249">
    <property type="entry name" value="Nucleic acid-binding proteins"/>
    <property type="match status" value="1"/>
</dbReference>
<dbReference type="Pfam" id="PF00152">
    <property type="entry name" value="tRNA-synt_2"/>
    <property type="match status" value="1"/>
</dbReference>
<dbReference type="InterPro" id="IPR002312">
    <property type="entry name" value="Asp/Asn-tRNA-synth_IIb"/>
</dbReference>
<dbReference type="GO" id="GO:0003676">
    <property type="term" value="F:nucleic acid binding"/>
    <property type="evidence" value="ECO:0007669"/>
    <property type="project" value="InterPro"/>
</dbReference>
<dbReference type="SUPFAM" id="SSF55681">
    <property type="entry name" value="Class II aaRS and biotin synthetases"/>
    <property type="match status" value="1"/>
</dbReference>
<dbReference type="Proteomes" id="UP000754563">
    <property type="component" value="Unassembled WGS sequence"/>
</dbReference>